<dbReference type="VEuPathDB" id="FungiDB:H257_14247"/>
<evidence type="ECO:0000313" key="2">
    <source>
        <dbReference type="EMBL" id="ETV70216.1"/>
    </source>
</evidence>
<organism evidence="2">
    <name type="scientific">Aphanomyces astaci</name>
    <name type="common">Crayfish plague agent</name>
    <dbReference type="NCBI Taxonomy" id="112090"/>
    <lineage>
        <taxon>Eukaryota</taxon>
        <taxon>Sar</taxon>
        <taxon>Stramenopiles</taxon>
        <taxon>Oomycota</taxon>
        <taxon>Saprolegniomycetes</taxon>
        <taxon>Saprolegniales</taxon>
        <taxon>Verrucalvaceae</taxon>
        <taxon>Aphanomyces</taxon>
    </lineage>
</organism>
<accession>W4FTF2</accession>
<reference evidence="2" key="1">
    <citation type="submission" date="2013-12" db="EMBL/GenBank/DDBJ databases">
        <title>The Genome Sequence of Aphanomyces astaci APO3.</title>
        <authorList>
            <consortium name="The Broad Institute Genomics Platform"/>
            <person name="Russ C."/>
            <person name="Tyler B."/>
            <person name="van West P."/>
            <person name="Dieguez-Uribeondo J."/>
            <person name="Young S.K."/>
            <person name="Zeng Q."/>
            <person name="Gargeya S."/>
            <person name="Fitzgerald M."/>
            <person name="Abouelleil A."/>
            <person name="Alvarado L."/>
            <person name="Chapman S.B."/>
            <person name="Gainer-Dewar J."/>
            <person name="Goldberg J."/>
            <person name="Griggs A."/>
            <person name="Gujja S."/>
            <person name="Hansen M."/>
            <person name="Howarth C."/>
            <person name="Imamovic A."/>
            <person name="Ireland A."/>
            <person name="Larimer J."/>
            <person name="McCowan C."/>
            <person name="Murphy C."/>
            <person name="Pearson M."/>
            <person name="Poon T.W."/>
            <person name="Priest M."/>
            <person name="Roberts A."/>
            <person name="Saif S."/>
            <person name="Shea T."/>
            <person name="Sykes S."/>
            <person name="Wortman J."/>
            <person name="Nusbaum C."/>
            <person name="Birren B."/>
        </authorList>
    </citation>
    <scope>NUCLEOTIDE SEQUENCE [LARGE SCALE GENOMIC DNA]</scope>
    <source>
        <strain evidence="2">APO3</strain>
    </source>
</reference>
<feature type="region of interest" description="Disordered" evidence="1">
    <location>
        <begin position="69"/>
        <end position="90"/>
    </location>
</feature>
<dbReference type="EMBL" id="KI913168">
    <property type="protein sequence ID" value="ETV70216.1"/>
    <property type="molecule type" value="Genomic_DNA"/>
</dbReference>
<sequence length="307" mass="33475">MHESPADATWGYYDLHSTPTASPYMSARRHSRHESPSSSFKQHTRGSLCSPLPPPLRTIRRVTCLHQLGGRSPNESLTNLDTSSGSGAPTSSTMMMVPPLPKHSPTIHKWISLPPPPPPPPPPTIHQYTPQVESSVYMRHRPPSAMDGSPTPLLLMAKIGILRQSHRTVVVSLQHQHLTWHAVDASFRPVHGCVKHDLVLTPGTTSVQAAKKHWAITTKNTCVRFDCPSAGACAAWVRTLFRVLDGHSSASPVDTHASFLGPTSSIMPSTSSSLLAWVTTSTAPIRITTSVITPPRRRPLDDDQHDS</sequence>
<dbReference type="GeneID" id="20816243"/>
<proteinExistence type="predicted"/>
<protein>
    <submittedName>
        <fullName evidence="2">Uncharacterized protein</fullName>
    </submittedName>
</protein>
<gene>
    <name evidence="2" type="ORF">H257_14247</name>
</gene>
<dbReference type="AlphaFoldDB" id="W4FTF2"/>
<dbReference type="RefSeq" id="XP_009840313.1">
    <property type="nucleotide sequence ID" value="XM_009842011.1"/>
</dbReference>
<dbReference type="OrthoDB" id="10307721at2759"/>
<evidence type="ECO:0000256" key="1">
    <source>
        <dbReference type="SAM" id="MobiDB-lite"/>
    </source>
</evidence>
<name>W4FTF2_APHAT</name>
<feature type="region of interest" description="Disordered" evidence="1">
    <location>
        <begin position="23"/>
        <end position="54"/>
    </location>
</feature>